<gene>
    <name evidence="2" type="ORF">BDW42DRAFT_192088</name>
</gene>
<dbReference type="InterPro" id="IPR052670">
    <property type="entry name" value="UPF0654_domain"/>
</dbReference>
<dbReference type="GO" id="GO:0005737">
    <property type="term" value="C:cytoplasm"/>
    <property type="evidence" value="ECO:0007669"/>
    <property type="project" value="TreeGrafter"/>
</dbReference>
<feature type="compositionally biased region" description="Basic and acidic residues" evidence="1">
    <location>
        <begin position="23"/>
        <end position="57"/>
    </location>
</feature>
<proteinExistence type="predicted"/>
<dbReference type="InterPro" id="IPR018824">
    <property type="entry name" value="Conidiation-specific_6"/>
</dbReference>
<dbReference type="PANTHER" id="PTHR36576:SF2">
    <property type="entry name" value="PROTEIN CON-6, PUTATIVE (AFU_ORTHOLOGUE AFUA_4G03615)-RELATED"/>
    <property type="match status" value="1"/>
</dbReference>
<sequence>MAEERLNEMRGYKATLSNPNVSDEAKSHAQYMLDHELGGDEPRQEIHAAQSHGEDPTRVAAGYKAAQKNPNVTKQGKQRAGEKLREMDVPEE</sequence>
<protein>
    <recommendedName>
        <fullName evidence="4">Conidiation protein 6-domain-containing protein</fullName>
    </recommendedName>
</protein>
<feature type="region of interest" description="Disordered" evidence="1">
    <location>
        <begin position="1"/>
        <end position="92"/>
    </location>
</feature>
<name>A0A2J5I1T3_9EURO</name>
<evidence type="ECO:0000313" key="2">
    <source>
        <dbReference type="EMBL" id="PLN83646.1"/>
    </source>
</evidence>
<organism evidence="2 3">
    <name type="scientific">Aspergillus taichungensis</name>
    <dbReference type="NCBI Taxonomy" id="482145"/>
    <lineage>
        <taxon>Eukaryota</taxon>
        <taxon>Fungi</taxon>
        <taxon>Dikarya</taxon>
        <taxon>Ascomycota</taxon>
        <taxon>Pezizomycotina</taxon>
        <taxon>Eurotiomycetes</taxon>
        <taxon>Eurotiomycetidae</taxon>
        <taxon>Eurotiales</taxon>
        <taxon>Aspergillaceae</taxon>
        <taxon>Aspergillus</taxon>
        <taxon>Aspergillus subgen. Circumdati</taxon>
    </lineage>
</organism>
<dbReference type="PANTHER" id="PTHR36576">
    <property type="entry name" value="UPF0654 PROTEIN C11D3.01C-RELATED"/>
    <property type="match status" value="1"/>
</dbReference>
<dbReference type="EMBL" id="KZ559517">
    <property type="protein sequence ID" value="PLN83646.1"/>
    <property type="molecule type" value="Genomic_DNA"/>
</dbReference>
<dbReference type="AlphaFoldDB" id="A0A2J5I1T3"/>
<reference evidence="3" key="1">
    <citation type="submission" date="2017-12" db="EMBL/GenBank/DDBJ databases">
        <authorList>
            <consortium name="DOE Joint Genome Institute"/>
            <person name="Mondo S.J."/>
            <person name="Kjaerbolling I."/>
            <person name="Vesth T.C."/>
            <person name="Frisvad J.C."/>
            <person name="Nybo J.L."/>
            <person name="Theobald S."/>
            <person name="Kuo A."/>
            <person name="Bowyer P."/>
            <person name="Matsuda Y."/>
            <person name="Lyhne E.K."/>
            <person name="Kogle M.E."/>
            <person name="Clum A."/>
            <person name="Lipzen A."/>
            <person name="Salamov A."/>
            <person name="Ngan C.Y."/>
            <person name="Daum C."/>
            <person name="Chiniquy J."/>
            <person name="Barry K."/>
            <person name="LaButti K."/>
            <person name="Haridas S."/>
            <person name="Simmons B.A."/>
            <person name="Magnuson J.K."/>
            <person name="Mortensen U.H."/>
            <person name="Larsen T.O."/>
            <person name="Grigoriev I.V."/>
            <person name="Baker S.E."/>
            <person name="Andersen M.R."/>
            <person name="Nordberg H.P."/>
            <person name="Cantor M.N."/>
            <person name="Hua S.X."/>
        </authorList>
    </citation>
    <scope>NUCLEOTIDE SEQUENCE [LARGE SCALE GENOMIC DNA]</scope>
    <source>
        <strain evidence="3">IBT 19404</strain>
    </source>
</reference>
<feature type="compositionally biased region" description="Basic and acidic residues" evidence="1">
    <location>
        <begin position="79"/>
        <end position="92"/>
    </location>
</feature>
<accession>A0A2J5I1T3</accession>
<evidence type="ECO:0000256" key="1">
    <source>
        <dbReference type="SAM" id="MobiDB-lite"/>
    </source>
</evidence>
<keyword evidence="3" id="KW-1185">Reference proteome</keyword>
<dbReference type="Pfam" id="PF10346">
    <property type="entry name" value="Con-6"/>
    <property type="match status" value="2"/>
</dbReference>
<dbReference type="Proteomes" id="UP000235023">
    <property type="component" value="Unassembled WGS sequence"/>
</dbReference>
<evidence type="ECO:0000313" key="3">
    <source>
        <dbReference type="Proteomes" id="UP000235023"/>
    </source>
</evidence>
<dbReference type="OrthoDB" id="5419162at2759"/>
<evidence type="ECO:0008006" key="4">
    <source>
        <dbReference type="Google" id="ProtNLM"/>
    </source>
</evidence>
<feature type="compositionally biased region" description="Basic and acidic residues" evidence="1">
    <location>
        <begin position="1"/>
        <end position="11"/>
    </location>
</feature>